<sequence>MGHVAHQDGVSAIVFATLIILKPSSSSYISIRLIEAADFPLTFMSGYTVSASRGFPDTGTQTHNPTIIPKTDIERSPCRTALLWRNGVSSSNDMLETLNTRDCQINLPEFSDAIEIPCIGDADTGYGNAVNIRRTVQGCGHTKDKAVCSREEAFSRIRAAVDARNEGMDIVIMARTDARIDSLDEAIYRCKEFRKLGADITFLEAPLNKAEMKRYCDEVDGWKLANMVEHGKTPILPIAELQELGYTIAAYPVTLLSASVKAMQDTLAAIKTGQPKDIFPHILPFDKLCDAVGFNTYYTVEKRYRENPDAKEASDAKEEEQPATKRRKAKK</sequence>
<dbReference type="InterPro" id="IPR040442">
    <property type="entry name" value="Pyrv_kinase-like_dom_sf"/>
</dbReference>
<evidence type="ECO:0000313" key="2">
    <source>
        <dbReference type="EMBL" id="TPX31098.1"/>
    </source>
</evidence>
<dbReference type="PANTHER" id="PTHR42905:SF2">
    <property type="entry name" value="PHOSPHOENOLPYRUVATE CARBOXYLASE FAMILY PROTEIN"/>
    <property type="match status" value="1"/>
</dbReference>
<proteinExistence type="predicted"/>
<dbReference type="RefSeq" id="XP_031022615.1">
    <property type="nucleotide sequence ID" value="XM_031171406.1"/>
</dbReference>
<feature type="region of interest" description="Disordered" evidence="1">
    <location>
        <begin position="305"/>
        <end position="331"/>
    </location>
</feature>
<dbReference type="InterPro" id="IPR039556">
    <property type="entry name" value="ICL/PEPM"/>
</dbReference>
<evidence type="ECO:0000256" key="1">
    <source>
        <dbReference type="SAM" id="MobiDB-lite"/>
    </source>
</evidence>
<feature type="compositionally biased region" description="Basic and acidic residues" evidence="1">
    <location>
        <begin position="305"/>
        <end position="323"/>
    </location>
</feature>
<dbReference type="Proteomes" id="UP000319731">
    <property type="component" value="Unassembled WGS sequence"/>
</dbReference>
<dbReference type="GO" id="GO:0003824">
    <property type="term" value="F:catalytic activity"/>
    <property type="evidence" value="ECO:0007669"/>
    <property type="project" value="InterPro"/>
</dbReference>
<evidence type="ECO:0000313" key="3">
    <source>
        <dbReference type="Proteomes" id="UP000319731"/>
    </source>
</evidence>
<dbReference type="EMBL" id="QEAO01000051">
    <property type="protein sequence ID" value="TPX31098.1"/>
    <property type="molecule type" value="Genomic_DNA"/>
</dbReference>
<organism evidence="2 3">
    <name type="scientific">Synchytrium microbalum</name>
    <dbReference type="NCBI Taxonomy" id="1806994"/>
    <lineage>
        <taxon>Eukaryota</taxon>
        <taxon>Fungi</taxon>
        <taxon>Fungi incertae sedis</taxon>
        <taxon>Chytridiomycota</taxon>
        <taxon>Chytridiomycota incertae sedis</taxon>
        <taxon>Chytridiomycetes</taxon>
        <taxon>Synchytriales</taxon>
        <taxon>Synchytriaceae</taxon>
        <taxon>Synchytrium</taxon>
    </lineage>
</organism>
<dbReference type="STRING" id="1806994.A0A507BV07"/>
<dbReference type="CDD" id="cd00377">
    <property type="entry name" value="ICL_PEPM"/>
    <property type="match status" value="1"/>
</dbReference>
<name>A0A507BV07_9FUNG</name>
<dbReference type="Gene3D" id="3.20.20.60">
    <property type="entry name" value="Phosphoenolpyruvate-binding domains"/>
    <property type="match status" value="2"/>
</dbReference>
<protein>
    <submittedName>
        <fullName evidence="2">Uncharacterized protein</fullName>
    </submittedName>
</protein>
<accession>A0A507BV07</accession>
<dbReference type="PANTHER" id="PTHR42905">
    <property type="entry name" value="PHOSPHOENOLPYRUVATE CARBOXYLASE"/>
    <property type="match status" value="1"/>
</dbReference>
<keyword evidence="3" id="KW-1185">Reference proteome</keyword>
<gene>
    <name evidence="2" type="ORF">SmJEL517_g05480</name>
</gene>
<dbReference type="Pfam" id="PF13714">
    <property type="entry name" value="PEP_mutase"/>
    <property type="match status" value="1"/>
</dbReference>
<reference evidence="2 3" key="1">
    <citation type="journal article" date="2019" name="Sci. Rep.">
        <title>Comparative genomics of chytrid fungi reveal insights into the obligate biotrophic and pathogenic lifestyle of Synchytrium endobioticum.</title>
        <authorList>
            <person name="van de Vossenberg B.T.L.H."/>
            <person name="Warris S."/>
            <person name="Nguyen H.D.T."/>
            <person name="van Gent-Pelzer M.P.E."/>
            <person name="Joly D.L."/>
            <person name="van de Geest H.C."/>
            <person name="Bonants P.J.M."/>
            <person name="Smith D.S."/>
            <person name="Levesque C.A."/>
            <person name="van der Lee T.A.J."/>
        </authorList>
    </citation>
    <scope>NUCLEOTIDE SEQUENCE [LARGE SCALE GENOMIC DNA]</scope>
    <source>
        <strain evidence="2 3">JEL517</strain>
    </source>
</reference>
<dbReference type="SUPFAM" id="SSF51621">
    <property type="entry name" value="Phosphoenolpyruvate/pyruvate domain"/>
    <property type="match status" value="1"/>
</dbReference>
<comment type="caution">
    <text evidence="2">The sequence shown here is derived from an EMBL/GenBank/DDBJ whole genome shotgun (WGS) entry which is preliminary data.</text>
</comment>
<dbReference type="AlphaFoldDB" id="A0A507BV07"/>
<dbReference type="InterPro" id="IPR015813">
    <property type="entry name" value="Pyrv/PenolPyrv_kinase-like_dom"/>
</dbReference>
<dbReference type="OrthoDB" id="1923844at2759"/>
<dbReference type="GeneID" id="42006703"/>